<dbReference type="AlphaFoldDB" id="A0AAE3VIE4"/>
<gene>
    <name evidence="1" type="ORF">J3R75_003095</name>
</gene>
<accession>A0AAE3VIE4</accession>
<dbReference type="InterPro" id="IPR021730">
    <property type="entry name" value="YdbH"/>
</dbReference>
<evidence type="ECO:0000313" key="1">
    <source>
        <dbReference type="EMBL" id="MDQ0290988.1"/>
    </source>
</evidence>
<keyword evidence="2" id="KW-1185">Reference proteome</keyword>
<protein>
    <recommendedName>
        <fullName evidence="3">Dicarboxylate transport domain-containing protein</fullName>
    </recommendedName>
</protein>
<reference evidence="1" key="1">
    <citation type="submission" date="2023-07" db="EMBL/GenBank/DDBJ databases">
        <title>Genomic Encyclopedia of Type Strains, Phase IV (KMG-IV): sequencing the most valuable type-strain genomes for metagenomic binning, comparative biology and taxonomic classification.</title>
        <authorList>
            <person name="Goeker M."/>
        </authorList>
    </citation>
    <scope>NUCLEOTIDE SEQUENCE</scope>
    <source>
        <strain evidence="1">DSM 24202</strain>
    </source>
</reference>
<evidence type="ECO:0000313" key="2">
    <source>
        <dbReference type="Proteomes" id="UP001238163"/>
    </source>
</evidence>
<dbReference type="RefSeq" id="WP_307263134.1">
    <property type="nucleotide sequence ID" value="NZ_JAUSVL010000001.1"/>
</dbReference>
<sequence>MSFRQSIASSLSSGWRFLRRHVATLCWLVVTLALLAALALATLLPRAVEQVVNKLAAGLSADGAIDVTVTRIGLFGSDLSCRSSGDAHDGPDRIEHYLSIPSVRISYRPLQLLRGHLNSIDIDAAQAAVLVKDGHAELPLLKLLKRDATPAATPAPPFDLPAFYASLPVRVDTIRVSGDVLVCTPHEIIPVACQILLQTPPPAADGPVIAFQVQLRHSRNVLRSTGRVDIAAARVDVSAQWQADSEAMPLSLRRLLPAQCGVTLSGQADVVIALASMDLQVVNAQLACKANLDQQRAEIKAIAALAMNTRTRAFSALDARLEGIVDVTEQSLVVQCQPVITAKLQADQQVAINISGVSADIAGAKLAITRIDAVGDSAGKAAQGSILAAINDQSLPTLAFAVTRDQGAIAIDLSSASEAAAAATPPAPPLSWRIAGYDLRLSAPAISAQARLNDGGHCQLSLSCQDLRVANDEFRSAMSADSVAIHAEAQLGDSIDYQLAMECGDLTLTRDDIQAGMSAATVDISGSGSDATARVLLSALSAQCPPGVQAAIGACSVELSANGPDVQAVVRVNDGRVAMPERDFSAQFTLEWPLLWPPPATAAPVGVFHVSDCRIGQESLGAMDGTATLSQAGLAIAADASLRGLTATLMADIAPFPAADVTLRAAFTLPEQPLPPGILPVSLVPQLADFSIDGKIAGDAAFSMAAGKQQGKAIFSLSDGVVANPRQKLTVSGLKLSFALPDLPTLRSAGNQQASFQELNVGKIAISNGRLRFGMERPDSWLVENLSFKWCDGRIRLDSTRFSPETKRPRLTLTCDRVKLGALLEQLGVGQDQGEGRISGTIPVVLTEHGPRFRDAFLYSTPGETGMIRLRPAGTLSAMAAASDQLSLALDALSDYSYSWVRLSLDSDKDMLKLKLETDGKPTQPLYYAPKDGNIVRSAVASIFQGLQLNANFNIPLEKSTELFQNFNQLFKQQ</sequence>
<dbReference type="EMBL" id="JAUSVL010000001">
    <property type="protein sequence ID" value="MDQ0290988.1"/>
    <property type="molecule type" value="Genomic_DNA"/>
</dbReference>
<name>A0AAE3VIE4_9BACT</name>
<dbReference type="Pfam" id="PF11739">
    <property type="entry name" value="YdbH-like"/>
    <property type="match status" value="1"/>
</dbReference>
<proteinExistence type="predicted"/>
<organism evidence="1 2">
    <name type="scientific">Oligosphaera ethanolica</name>
    <dbReference type="NCBI Taxonomy" id="760260"/>
    <lineage>
        <taxon>Bacteria</taxon>
        <taxon>Pseudomonadati</taxon>
        <taxon>Lentisphaerota</taxon>
        <taxon>Oligosphaeria</taxon>
        <taxon>Oligosphaerales</taxon>
        <taxon>Oligosphaeraceae</taxon>
        <taxon>Oligosphaera</taxon>
    </lineage>
</organism>
<comment type="caution">
    <text evidence="1">The sequence shown here is derived from an EMBL/GenBank/DDBJ whole genome shotgun (WGS) entry which is preliminary data.</text>
</comment>
<dbReference type="Proteomes" id="UP001238163">
    <property type="component" value="Unassembled WGS sequence"/>
</dbReference>
<evidence type="ECO:0008006" key="3">
    <source>
        <dbReference type="Google" id="ProtNLM"/>
    </source>
</evidence>